<organism evidence="1">
    <name type="scientific">Rhizophora mucronata</name>
    <name type="common">Asiatic mangrove</name>
    <dbReference type="NCBI Taxonomy" id="61149"/>
    <lineage>
        <taxon>Eukaryota</taxon>
        <taxon>Viridiplantae</taxon>
        <taxon>Streptophyta</taxon>
        <taxon>Embryophyta</taxon>
        <taxon>Tracheophyta</taxon>
        <taxon>Spermatophyta</taxon>
        <taxon>Magnoliopsida</taxon>
        <taxon>eudicotyledons</taxon>
        <taxon>Gunneridae</taxon>
        <taxon>Pentapetalae</taxon>
        <taxon>rosids</taxon>
        <taxon>fabids</taxon>
        <taxon>Malpighiales</taxon>
        <taxon>Rhizophoraceae</taxon>
        <taxon>Rhizophora</taxon>
    </lineage>
</organism>
<dbReference type="EMBL" id="GGEC01005728">
    <property type="protein sequence ID" value="MBW86211.1"/>
    <property type="molecule type" value="Transcribed_RNA"/>
</dbReference>
<protein>
    <submittedName>
        <fullName evidence="1">Uncharacterized protein</fullName>
    </submittedName>
</protein>
<name>A0A2P2IYB9_RHIMU</name>
<evidence type="ECO:0000313" key="1">
    <source>
        <dbReference type="EMBL" id="MBW86211.1"/>
    </source>
</evidence>
<sequence length="9" mass="1024">MQKPAAMFT</sequence>
<accession>A0A2P2IYB9</accession>
<proteinExistence type="predicted"/>
<reference evidence="1" key="1">
    <citation type="submission" date="2018-02" db="EMBL/GenBank/DDBJ databases">
        <title>Rhizophora mucronata_Transcriptome.</title>
        <authorList>
            <person name="Meera S.P."/>
            <person name="Sreeshan A."/>
            <person name="Augustine A."/>
        </authorList>
    </citation>
    <scope>NUCLEOTIDE SEQUENCE</scope>
    <source>
        <tissue evidence="1">Leaf</tissue>
    </source>
</reference>